<keyword evidence="2" id="KW-1185">Reference proteome</keyword>
<name>A0A453GIF3_AEGTS</name>
<accession>A0A453GIF3</accession>
<dbReference type="AlphaFoldDB" id="A0A453GIF3"/>
<dbReference type="EnsemblPlants" id="AET3Gv21028300.5">
    <property type="protein sequence ID" value="AET3Gv21028300.5"/>
    <property type="gene ID" value="AET3Gv21028300"/>
</dbReference>
<proteinExistence type="predicted"/>
<dbReference type="Proteomes" id="UP000015105">
    <property type="component" value="Chromosome 3D"/>
</dbReference>
<dbReference type="Gramene" id="AET3Gv21028300.5">
    <property type="protein sequence ID" value="AET3Gv21028300.5"/>
    <property type="gene ID" value="AET3Gv21028300"/>
</dbReference>
<reference evidence="2" key="2">
    <citation type="journal article" date="2017" name="Nat. Plants">
        <title>The Aegilops tauschii genome reveals multiple impacts of transposons.</title>
        <authorList>
            <person name="Zhao G."/>
            <person name="Zou C."/>
            <person name="Li K."/>
            <person name="Wang K."/>
            <person name="Li T."/>
            <person name="Gao L."/>
            <person name="Zhang X."/>
            <person name="Wang H."/>
            <person name="Yang Z."/>
            <person name="Liu X."/>
            <person name="Jiang W."/>
            <person name="Mao L."/>
            <person name="Kong X."/>
            <person name="Jiao Y."/>
            <person name="Jia J."/>
        </authorList>
    </citation>
    <scope>NUCLEOTIDE SEQUENCE [LARGE SCALE GENOMIC DNA]</scope>
    <source>
        <strain evidence="2">cv. AL8/78</strain>
    </source>
</reference>
<evidence type="ECO:0000313" key="1">
    <source>
        <dbReference type="EnsemblPlants" id="AET3Gv21028300.5"/>
    </source>
</evidence>
<reference evidence="1" key="3">
    <citation type="journal article" date="2017" name="Nature">
        <title>Genome sequence of the progenitor of the wheat D genome Aegilops tauschii.</title>
        <authorList>
            <person name="Luo M.C."/>
            <person name="Gu Y.Q."/>
            <person name="Puiu D."/>
            <person name="Wang H."/>
            <person name="Twardziok S.O."/>
            <person name="Deal K.R."/>
            <person name="Huo N."/>
            <person name="Zhu T."/>
            <person name="Wang L."/>
            <person name="Wang Y."/>
            <person name="McGuire P.E."/>
            <person name="Liu S."/>
            <person name="Long H."/>
            <person name="Ramasamy R.K."/>
            <person name="Rodriguez J.C."/>
            <person name="Van S.L."/>
            <person name="Yuan L."/>
            <person name="Wang Z."/>
            <person name="Xia Z."/>
            <person name="Xiao L."/>
            <person name="Anderson O.D."/>
            <person name="Ouyang S."/>
            <person name="Liang Y."/>
            <person name="Zimin A.V."/>
            <person name="Pertea G."/>
            <person name="Qi P."/>
            <person name="Bennetzen J.L."/>
            <person name="Dai X."/>
            <person name="Dawson M.W."/>
            <person name="Muller H.G."/>
            <person name="Kugler K."/>
            <person name="Rivarola-Duarte L."/>
            <person name="Spannagl M."/>
            <person name="Mayer K.F.X."/>
            <person name="Lu F.H."/>
            <person name="Bevan M.W."/>
            <person name="Leroy P."/>
            <person name="Li P."/>
            <person name="You F.M."/>
            <person name="Sun Q."/>
            <person name="Liu Z."/>
            <person name="Lyons E."/>
            <person name="Wicker T."/>
            <person name="Salzberg S.L."/>
            <person name="Devos K.M."/>
            <person name="Dvorak J."/>
        </authorList>
    </citation>
    <scope>NUCLEOTIDE SEQUENCE [LARGE SCALE GENOMIC DNA]</scope>
    <source>
        <strain evidence="1">cv. AL8/78</strain>
    </source>
</reference>
<protein>
    <submittedName>
        <fullName evidence="1">Uncharacterized protein</fullName>
    </submittedName>
</protein>
<reference evidence="1" key="5">
    <citation type="journal article" date="2021" name="G3 (Bethesda)">
        <title>Aegilops tauschii genome assembly Aet v5.0 features greater sequence contiguity and improved annotation.</title>
        <authorList>
            <person name="Wang L."/>
            <person name="Zhu T."/>
            <person name="Rodriguez J.C."/>
            <person name="Deal K.R."/>
            <person name="Dubcovsky J."/>
            <person name="McGuire P.E."/>
            <person name="Lux T."/>
            <person name="Spannagl M."/>
            <person name="Mayer K.F.X."/>
            <person name="Baldrich P."/>
            <person name="Meyers B.C."/>
            <person name="Huo N."/>
            <person name="Gu Y.Q."/>
            <person name="Zhou H."/>
            <person name="Devos K.M."/>
            <person name="Bennetzen J.L."/>
            <person name="Unver T."/>
            <person name="Budak H."/>
            <person name="Gulick P.J."/>
            <person name="Galiba G."/>
            <person name="Kalapos B."/>
            <person name="Nelson D.R."/>
            <person name="Li P."/>
            <person name="You F.M."/>
            <person name="Luo M.C."/>
            <person name="Dvorak J."/>
        </authorList>
    </citation>
    <scope>NUCLEOTIDE SEQUENCE [LARGE SCALE GENOMIC DNA]</scope>
    <source>
        <strain evidence="1">cv. AL8/78</strain>
    </source>
</reference>
<reference evidence="2" key="1">
    <citation type="journal article" date="2014" name="Science">
        <title>Ancient hybridizations among the ancestral genomes of bread wheat.</title>
        <authorList>
            <consortium name="International Wheat Genome Sequencing Consortium,"/>
            <person name="Marcussen T."/>
            <person name="Sandve S.R."/>
            <person name="Heier L."/>
            <person name="Spannagl M."/>
            <person name="Pfeifer M."/>
            <person name="Jakobsen K.S."/>
            <person name="Wulff B.B."/>
            <person name="Steuernagel B."/>
            <person name="Mayer K.F."/>
            <person name="Olsen O.A."/>
        </authorList>
    </citation>
    <scope>NUCLEOTIDE SEQUENCE [LARGE SCALE GENOMIC DNA]</scope>
    <source>
        <strain evidence="2">cv. AL8/78</strain>
    </source>
</reference>
<sequence length="76" mass="8882">MHRVHNSTQLVFLLMHKWQKQLIRVYPNLAYQGPVESSAEASIQSIPRKFSLSRILILHHFSMCDTENKRSTCLES</sequence>
<organism evidence="1 2">
    <name type="scientific">Aegilops tauschii subsp. strangulata</name>
    <name type="common">Goatgrass</name>
    <dbReference type="NCBI Taxonomy" id="200361"/>
    <lineage>
        <taxon>Eukaryota</taxon>
        <taxon>Viridiplantae</taxon>
        <taxon>Streptophyta</taxon>
        <taxon>Embryophyta</taxon>
        <taxon>Tracheophyta</taxon>
        <taxon>Spermatophyta</taxon>
        <taxon>Magnoliopsida</taxon>
        <taxon>Liliopsida</taxon>
        <taxon>Poales</taxon>
        <taxon>Poaceae</taxon>
        <taxon>BOP clade</taxon>
        <taxon>Pooideae</taxon>
        <taxon>Triticodae</taxon>
        <taxon>Triticeae</taxon>
        <taxon>Triticinae</taxon>
        <taxon>Aegilops</taxon>
    </lineage>
</organism>
<evidence type="ECO:0000313" key="2">
    <source>
        <dbReference type="Proteomes" id="UP000015105"/>
    </source>
</evidence>
<reference evidence="1" key="4">
    <citation type="submission" date="2019-03" db="UniProtKB">
        <authorList>
            <consortium name="EnsemblPlants"/>
        </authorList>
    </citation>
    <scope>IDENTIFICATION</scope>
</reference>